<organism evidence="1 2">
    <name type="scientific">Candidatus Taylorbacteria bacterium RIFCSPHIGHO2_02_49_25</name>
    <dbReference type="NCBI Taxonomy" id="1802305"/>
    <lineage>
        <taxon>Bacteria</taxon>
        <taxon>Candidatus Tayloriibacteriota</taxon>
    </lineage>
</organism>
<dbReference type="EMBL" id="MHRJ01000056">
    <property type="protein sequence ID" value="OHA20895.1"/>
    <property type="molecule type" value="Genomic_DNA"/>
</dbReference>
<sequence length="62" mass="6928">MMGLYYGTMNIGYMSTPLILPFLKGVAAGRGILEILQHRSSATSFRKGGINAMHRQVWRVTE</sequence>
<protein>
    <submittedName>
        <fullName evidence="1">Uncharacterized protein</fullName>
    </submittedName>
</protein>
<accession>A0A1G2MAE2</accession>
<gene>
    <name evidence="1" type="ORF">A2W52_04960</name>
</gene>
<reference evidence="1 2" key="1">
    <citation type="journal article" date="2016" name="Nat. Commun.">
        <title>Thousands of microbial genomes shed light on interconnected biogeochemical processes in an aquifer system.</title>
        <authorList>
            <person name="Anantharaman K."/>
            <person name="Brown C.T."/>
            <person name="Hug L.A."/>
            <person name="Sharon I."/>
            <person name="Castelle C.J."/>
            <person name="Probst A.J."/>
            <person name="Thomas B.C."/>
            <person name="Singh A."/>
            <person name="Wilkins M.J."/>
            <person name="Karaoz U."/>
            <person name="Brodie E.L."/>
            <person name="Williams K.H."/>
            <person name="Hubbard S.S."/>
            <person name="Banfield J.F."/>
        </authorList>
    </citation>
    <scope>NUCLEOTIDE SEQUENCE [LARGE SCALE GENOMIC DNA]</scope>
</reference>
<evidence type="ECO:0000313" key="2">
    <source>
        <dbReference type="Proteomes" id="UP000176493"/>
    </source>
</evidence>
<proteinExistence type="predicted"/>
<dbReference type="Proteomes" id="UP000176493">
    <property type="component" value="Unassembled WGS sequence"/>
</dbReference>
<comment type="caution">
    <text evidence="1">The sequence shown here is derived from an EMBL/GenBank/DDBJ whole genome shotgun (WGS) entry which is preliminary data.</text>
</comment>
<name>A0A1G2MAE2_9BACT</name>
<dbReference type="AlphaFoldDB" id="A0A1G2MAE2"/>
<evidence type="ECO:0000313" key="1">
    <source>
        <dbReference type="EMBL" id="OHA20895.1"/>
    </source>
</evidence>